<dbReference type="InterPro" id="IPR017970">
    <property type="entry name" value="Homeobox_CS"/>
</dbReference>
<evidence type="ECO:0000256" key="4">
    <source>
        <dbReference type="ARBA" id="ARBA00023155"/>
    </source>
</evidence>
<dbReference type="Proteomes" id="UP000272942">
    <property type="component" value="Unassembled WGS sequence"/>
</dbReference>
<feature type="domain" description="Homeobox" evidence="9">
    <location>
        <begin position="271"/>
        <end position="314"/>
    </location>
</feature>
<accession>A0A183A6I2</accession>
<sequence>MSKAFDRNASSSTSHENRLTDREVSPKPSYPKMTNDYKNNPFSVEFLQSDHLTPNIVLPRLMHEMDTVEHAYLPAHFTSDLSNELQSVNTTNNSGFHTWSAAEHSRMTQNRENTPFTPYSEICDVNDKSNAPRSNSYATMFNDLYGMPMYAHHVSYCRQSQDLMTNYCDVYHRSMDGTIPWSDGLTGRIGAADHHPIWFPPPPDSTTYGTPSWNPFWNEKVHAAAAAAAAAATLAFHRREFGTSAERNHLQVNDADDWYAKNWDSNKTMILEKEYNETSYITRQKRWEISYRLHLSERQVKVWFQNRRMKSKKLHIRAMRHSYEKENDMLKPDIKGHVTTERQVDADERTQTTEPYHRAPFLLVEGVPNDQCILTSPNTPTGAFVN</sequence>
<dbReference type="CDD" id="cd00086">
    <property type="entry name" value="homeodomain"/>
    <property type="match status" value="1"/>
</dbReference>
<dbReference type="InterPro" id="IPR020479">
    <property type="entry name" value="HD_metazoa"/>
</dbReference>
<keyword evidence="5 6" id="KW-0539">Nucleus</keyword>
<evidence type="ECO:0000259" key="9">
    <source>
        <dbReference type="PROSITE" id="PS50071"/>
    </source>
</evidence>
<organism evidence="12">
    <name type="scientific">Echinostoma caproni</name>
    <dbReference type="NCBI Taxonomy" id="27848"/>
    <lineage>
        <taxon>Eukaryota</taxon>
        <taxon>Metazoa</taxon>
        <taxon>Spiralia</taxon>
        <taxon>Lophotrochozoa</taxon>
        <taxon>Platyhelminthes</taxon>
        <taxon>Trematoda</taxon>
        <taxon>Digenea</taxon>
        <taxon>Plagiorchiida</taxon>
        <taxon>Echinostomata</taxon>
        <taxon>Echinostomatoidea</taxon>
        <taxon>Echinostomatidae</taxon>
        <taxon>Echinostoma</taxon>
    </lineage>
</organism>
<feature type="DNA-binding region" description="Homeobox" evidence="6">
    <location>
        <begin position="273"/>
        <end position="315"/>
    </location>
</feature>
<dbReference type="AlphaFoldDB" id="A0A183A6I2"/>
<evidence type="ECO:0000256" key="2">
    <source>
        <dbReference type="ARBA" id="ARBA00006317"/>
    </source>
</evidence>
<evidence type="ECO:0000256" key="6">
    <source>
        <dbReference type="PROSITE-ProRule" id="PRU00108"/>
    </source>
</evidence>
<dbReference type="GO" id="GO:0003677">
    <property type="term" value="F:DNA binding"/>
    <property type="evidence" value="ECO:0007669"/>
    <property type="project" value="UniProtKB-UniRule"/>
</dbReference>
<dbReference type="SUPFAM" id="SSF46689">
    <property type="entry name" value="Homeodomain-like"/>
    <property type="match status" value="1"/>
</dbReference>
<protein>
    <submittedName>
        <fullName evidence="12">Homeobox domain-containing protein</fullName>
    </submittedName>
</protein>
<evidence type="ECO:0000256" key="8">
    <source>
        <dbReference type="SAM" id="MobiDB-lite"/>
    </source>
</evidence>
<reference evidence="12" key="1">
    <citation type="submission" date="2016-06" db="UniProtKB">
        <authorList>
            <consortium name="WormBaseParasite"/>
        </authorList>
    </citation>
    <scope>IDENTIFICATION</scope>
</reference>
<keyword evidence="4 6" id="KW-0371">Homeobox</keyword>
<evidence type="ECO:0000256" key="5">
    <source>
        <dbReference type="ARBA" id="ARBA00023242"/>
    </source>
</evidence>
<keyword evidence="11" id="KW-1185">Reference proteome</keyword>
<dbReference type="GO" id="GO:0005634">
    <property type="term" value="C:nucleus"/>
    <property type="evidence" value="ECO:0007669"/>
    <property type="project" value="UniProtKB-SubCell"/>
</dbReference>
<evidence type="ECO:0000256" key="7">
    <source>
        <dbReference type="RuleBase" id="RU000682"/>
    </source>
</evidence>
<dbReference type="EMBL" id="UZAN01039703">
    <property type="protein sequence ID" value="VDP66829.1"/>
    <property type="molecule type" value="Genomic_DNA"/>
</dbReference>
<gene>
    <name evidence="10" type="ORF">ECPE_LOCUS2567</name>
</gene>
<keyword evidence="3 6" id="KW-0238">DNA-binding</keyword>
<dbReference type="Pfam" id="PF00046">
    <property type="entry name" value="Homeodomain"/>
    <property type="match status" value="1"/>
</dbReference>
<comment type="similarity">
    <text evidence="2">Belongs to the Abd-B homeobox family.</text>
</comment>
<evidence type="ECO:0000256" key="3">
    <source>
        <dbReference type="ARBA" id="ARBA00023125"/>
    </source>
</evidence>
<evidence type="ECO:0000313" key="11">
    <source>
        <dbReference type="Proteomes" id="UP000272942"/>
    </source>
</evidence>
<dbReference type="GO" id="GO:0000981">
    <property type="term" value="F:DNA-binding transcription factor activity, RNA polymerase II-specific"/>
    <property type="evidence" value="ECO:0007669"/>
    <property type="project" value="InterPro"/>
</dbReference>
<feature type="compositionally biased region" description="Basic and acidic residues" evidence="8">
    <location>
        <begin position="15"/>
        <end position="25"/>
    </location>
</feature>
<evidence type="ECO:0000313" key="10">
    <source>
        <dbReference type="EMBL" id="VDP66829.1"/>
    </source>
</evidence>
<dbReference type="WBParaSite" id="ECPE_0000256901-mRNA-1">
    <property type="protein sequence ID" value="ECPE_0000256901-mRNA-1"/>
    <property type="gene ID" value="ECPE_0000256901"/>
</dbReference>
<proteinExistence type="inferred from homology"/>
<comment type="subcellular location">
    <subcellularLocation>
        <location evidence="1 6 7">Nucleus</location>
    </subcellularLocation>
</comment>
<dbReference type="PROSITE" id="PS00027">
    <property type="entry name" value="HOMEOBOX_1"/>
    <property type="match status" value="1"/>
</dbReference>
<dbReference type="OrthoDB" id="6159439at2759"/>
<dbReference type="PROSITE" id="PS50071">
    <property type="entry name" value="HOMEOBOX_2"/>
    <property type="match status" value="1"/>
</dbReference>
<dbReference type="InterPro" id="IPR009057">
    <property type="entry name" value="Homeodomain-like_sf"/>
</dbReference>
<dbReference type="PRINTS" id="PR00024">
    <property type="entry name" value="HOMEOBOX"/>
</dbReference>
<dbReference type="InterPro" id="IPR001356">
    <property type="entry name" value="HD"/>
</dbReference>
<evidence type="ECO:0000256" key="1">
    <source>
        <dbReference type="ARBA" id="ARBA00004123"/>
    </source>
</evidence>
<dbReference type="SMART" id="SM00389">
    <property type="entry name" value="HOX"/>
    <property type="match status" value="1"/>
</dbReference>
<feature type="region of interest" description="Disordered" evidence="8">
    <location>
        <begin position="1"/>
        <end position="36"/>
    </location>
</feature>
<dbReference type="InterPro" id="IPR046333">
    <property type="entry name" value="HXA10/ABDB-like"/>
</dbReference>
<reference evidence="10 11" key="2">
    <citation type="submission" date="2018-11" db="EMBL/GenBank/DDBJ databases">
        <authorList>
            <consortium name="Pathogen Informatics"/>
        </authorList>
    </citation>
    <scope>NUCLEOTIDE SEQUENCE [LARGE SCALE GENOMIC DNA]</scope>
    <source>
        <strain evidence="10 11">Egypt</strain>
    </source>
</reference>
<name>A0A183A6I2_9TREM</name>
<evidence type="ECO:0000313" key="12">
    <source>
        <dbReference type="WBParaSite" id="ECPE_0000256901-mRNA-1"/>
    </source>
</evidence>
<dbReference type="PANTHER" id="PTHR45874">
    <property type="entry name" value="HOMEOBOX PROTEIN ABDOMINAL-B"/>
    <property type="match status" value="1"/>
</dbReference>
<dbReference type="Gene3D" id="1.10.10.60">
    <property type="entry name" value="Homeodomain-like"/>
    <property type="match status" value="1"/>
</dbReference>